<keyword evidence="4" id="KW-1185">Reference proteome</keyword>
<feature type="region of interest" description="Disordered" evidence="1">
    <location>
        <begin position="206"/>
        <end position="229"/>
    </location>
</feature>
<dbReference type="STRING" id="1081102.A0A167TWY7"/>
<dbReference type="AlphaFoldDB" id="A0A167TWY7"/>
<accession>A0A167TWY7</accession>
<evidence type="ECO:0000256" key="1">
    <source>
        <dbReference type="SAM" id="MobiDB-lite"/>
    </source>
</evidence>
<dbReference type="InterPro" id="IPR019510">
    <property type="entry name" value="AKAP7-like_phosphoesterase"/>
</dbReference>
<feature type="domain" description="A-kinase anchor protein 7-like phosphoesterase" evidence="2">
    <location>
        <begin position="13"/>
        <end position="266"/>
    </location>
</feature>
<dbReference type="InterPro" id="IPR009210">
    <property type="entry name" value="ASCC1"/>
</dbReference>
<evidence type="ECO:0000313" key="4">
    <source>
        <dbReference type="Proteomes" id="UP000076874"/>
    </source>
</evidence>
<dbReference type="Proteomes" id="UP000076874">
    <property type="component" value="Unassembled WGS sequence"/>
</dbReference>
<dbReference type="Gene3D" id="3.90.1140.10">
    <property type="entry name" value="Cyclic phosphodiesterase"/>
    <property type="match status" value="1"/>
</dbReference>
<proteinExistence type="predicted"/>
<dbReference type="GO" id="GO:0006355">
    <property type="term" value="P:regulation of DNA-templated transcription"/>
    <property type="evidence" value="ECO:0007669"/>
    <property type="project" value="TreeGrafter"/>
</dbReference>
<comment type="caution">
    <text evidence="3">The sequence shown here is derived from an EMBL/GenBank/DDBJ whole genome shotgun (WGS) entry which is preliminary data.</text>
</comment>
<dbReference type="Pfam" id="PF10469">
    <property type="entry name" value="AKAP7_NLS"/>
    <property type="match status" value="1"/>
</dbReference>
<evidence type="ECO:0000313" key="3">
    <source>
        <dbReference type="EMBL" id="OAA61037.1"/>
    </source>
</evidence>
<protein>
    <recommendedName>
        <fullName evidence="2">A-kinase anchor protein 7-like phosphoesterase domain-containing protein</fullName>
    </recommendedName>
</protein>
<sequence length="289" mass="30021">MFQSRPPPRPALTHFLCIPLATPAGRPQLARSLAAFRADVAATPVTLSMGGSGRHSSNNPADTWQGLLPATAVRPVGTLHLTLGVMSLRDDGDGGSEGSVRRAVDILRGLEGISSLSSSSPNNDGGSPMTISLRGLHAMQPPARAAVLYAAPVVDGGGRGVAVGTNRDLLALCERIRAAFAGLLVADERPLLLHATVVNTVYVRGGQRGRGGGGPRGRGGRGGGRGGGGRLTFDARELLDRYDDAHPVWMAHVPVETVALCRMGAQPTAVDADGQVVDEAYPVEWAVRI</sequence>
<dbReference type="PANTHER" id="PTHR13360:SF1">
    <property type="entry name" value="ACTIVATING SIGNAL COINTEGRATOR 1 COMPLEX SUBUNIT 1"/>
    <property type="match status" value="1"/>
</dbReference>
<dbReference type="GO" id="GO:0006307">
    <property type="term" value="P:DNA alkylation repair"/>
    <property type="evidence" value="ECO:0007669"/>
    <property type="project" value="InterPro"/>
</dbReference>
<organism evidence="3 4">
    <name type="scientific">Niveomyces insectorum RCEF 264</name>
    <dbReference type="NCBI Taxonomy" id="1081102"/>
    <lineage>
        <taxon>Eukaryota</taxon>
        <taxon>Fungi</taxon>
        <taxon>Dikarya</taxon>
        <taxon>Ascomycota</taxon>
        <taxon>Pezizomycotina</taxon>
        <taxon>Sordariomycetes</taxon>
        <taxon>Hypocreomycetidae</taxon>
        <taxon>Hypocreales</taxon>
        <taxon>Cordycipitaceae</taxon>
        <taxon>Niveomyces</taxon>
    </lineage>
</organism>
<dbReference type="EMBL" id="AZHD01000008">
    <property type="protein sequence ID" value="OAA61037.1"/>
    <property type="molecule type" value="Genomic_DNA"/>
</dbReference>
<evidence type="ECO:0000259" key="2">
    <source>
        <dbReference type="Pfam" id="PF10469"/>
    </source>
</evidence>
<reference evidence="3 4" key="1">
    <citation type="journal article" date="2016" name="Genome Biol. Evol.">
        <title>Divergent and convergent evolution of fungal pathogenicity.</title>
        <authorList>
            <person name="Shang Y."/>
            <person name="Xiao G."/>
            <person name="Zheng P."/>
            <person name="Cen K."/>
            <person name="Zhan S."/>
            <person name="Wang C."/>
        </authorList>
    </citation>
    <scope>NUCLEOTIDE SEQUENCE [LARGE SCALE GENOMIC DNA]</scope>
    <source>
        <strain evidence="3 4">RCEF 264</strain>
    </source>
</reference>
<dbReference type="PANTHER" id="PTHR13360">
    <property type="entry name" value="ACTIVATING SIGNAL COINTEGRATOR 1 COMPLEX SUBUNIT 1"/>
    <property type="match status" value="1"/>
</dbReference>
<dbReference type="GO" id="GO:0005634">
    <property type="term" value="C:nucleus"/>
    <property type="evidence" value="ECO:0007669"/>
    <property type="project" value="TreeGrafter"/>
</dbReference>
<name>A0A167TWY7_9HYPO</name>
<dbReference type="OrthoDB" id="277832at2759"/>
<gene>
    <name evidence="3" type="ORF">SPI_05061</name>
</gene>